<sequence length="400" mass="41665">MDAFICDAQRTPIGRYGGALSQVRTDDLAAIPLAALKERNPQVDWASLDDVILGDANQAGESNRNVARMAALLAGFPVQVPGTTINRLCASGMDAVGMAARAIKAGDYDMAIAGGVESMSRAPFVMPKATSAFSRANAVYDTTIGWRFVNPKMQQMYGTDSMPQTADNVAEDYDISRADQDAFAARSQARWAAAHQAGVFAEEITPVTIPQRKGDPLLVDTDEHPRPGTTAEKLAGLKGVNGPDKTVTAGNASGVNDGAAAILLANEAAAQKNGLTPMARVVGMAVAGVEPRVMGIGPVPATRKVLARTGLSIEQMDVIELNEAFAAQGLATLRELGVADDAPHVNPNGGAIAIGHPLGMSGARLVMTAAYQLRRTGGRYALCTMCVGVGQGAALILERV</sequence>
<keyword evidence="18" id="KW-1185">Reference proteome</keyword>
<gene>
    <name evidence="17" type="ORF">SAMN05444279_10917</name>
</gene>
<dbReference type="InterPro" id="IPR012793">
    <property type="entry name" value="PcaF"/>
</dbReference>
<feature type="active site" description="Proton acceptor" evidence="13">
    <location>
        <position position="386"/>
    </location>
</feature>
<evidence type="ECO:0000256" key="8">
    <source>
        <dbReference type="ARBA" id="ARBA00022797"/>
    </source>
</evidence>
<keyword evidence="8" id="KW-0058">Aromatic hydrocarbons catabolism</keyword>
<dbReference type="CDD" id="cd00751">
    <property type="entry name" value="thiolase"/>
    <property type="match status" value="1"/>
</dbReference>
<comment type="similarity">
    <text evidence="3 14">Belongs to the thiolase-like superfamily. Thiolase family.</text>
</comment>
<dbReference type="InterPro" id="IPR016039">
    <property type="entry name" value="Thiolase-like"/>
</dbReference>
<dbReference type="InterPro" id="IPR020615">
    <property type="entry name" value="Thiolase_acyl_enz_int_AS"/>
</dbReference>
<evidence type="ECO:0000256" key="11">
    <source>
        <dbReference type="ARBA" id="ARBA00041222"/>
    </source>
</evidence>
<feature type="active site" description="Proton acceptor" evidence="13">
    <location>
        <position position="356"/>
    </location>
</feature>
<dbReference type="PANTHER" id="PTHR18919">
    <property type="entry name" value="ACETYL-COA C-ACYLTRANSFERASE"/>
    <property type="match status" value="1"/>
</dbReference>
<dbReference type="SUPFAM" id="SSF53901">
    <property type="entry name" value="Thiolase-like"/>
    <property type="match status" value="2"/>
</dbReference>
<evidence type="ECO:0000256" key="1">
    <source>
        <dbReference type="ARBA" id="ARBA00003720"/>
    </source>
</evidence>
<feature type="domain" description="Thiolase C-terminal" evidence="16">
    <location>
        <begin position="275"/>
        <end position="399"/>
    </location>
</feature>
<evidence type="ECO:0000256" key="4">
    <source>
        <dbReference type="ARBA" id="ARBA00012233"/>
    </source>
</evidence>
<keyword evidence="7" id="KW-0583">PHB biosynthesis</keyword>
<protein>
    <recommendedName>
        <fullName evidence="5">Beta-ketoadipyl-CoA thiolase</fullName>
        <ecNumber evidence="4">2.3.1.174</ecNumber>
    </recommendedName>
    <alternativeName>
        <fullName evidence="11">3-oxoadipyl-CoA thiolase</fullName>
    </alternativeName>
</protein>
<keyword evidence="6 14" id="KW-0808">Transferase</keyword>
<evidence type="ECO:0000256" key="13">
    <source>
        <dbReference type="PIRSR" id="PIRSR000429-1"/>
    </source>
</evidence>
<dbReference type="GO" id="GO:0042619">
    <property type="term" value="P:poly-hydroxybutyrate biosynthetic process"/>
    <property type="evidence" value="ECO:0007669"/>
    <property type="project" value="UniProtKB-KW"/>
</dbReference>
<dbReference type="EC" id="2.3.1.174" evidence="4"/>
<dbReference type="InterPro" id="IPR020617">
    <property type="entry name" value="Thiolase_C"/>
</dbReference>
<evidence type="ECO:0000259" key="15">
    <source>
        <dbReference type="Pfam" id="PF00108"/>
    </source>
</evidence>
<dbReference type="InterPro" id="IPR020616">
    <property type="entry name" value="Thiolase_N"/>
</dbReference>
<dbReference type="InterPro" id="IPR020613">
    <property type="entry name" value="Thiolase_CS"/>
</dbReference>
<dbReference type="PROSITE" id="PS00099">
    <property type="entry name" value="THIOLASE_3"/>
    <property type="match status" value="1"/>
</dbReference>
<evidence type="ECO:0000256" key="10">
    <source>
        <dbReference type="ARBA" id="ARBA00037924"/>
    </source>
</evidence>
<evidence type="ECO:0000256" key="6">
    <source>
        <dbReference type="ARBA" id="ARBA00022679"/>
    </source>
</evidence>
<dbReference type="InterPro" id="IPR002155">
    <property type="entry name" value="Thiolase"/>
</dbReference>
<dbReference type="AlphaFoldDB" id="A0A1M4WKI0"/>
<proteinExistence type="inferred from homology"/>
<dbReference type="PANTHER" id="PTHR18919:SF107">
    <property type="entry name" value="ACETYL-COA ACETYLTRANSFERASE, CYTOSOLIC"/>
    <property type="match status" value="1"/>
</dbReference>
<dbReference type="PROSITE" id="PS00098">
    <property type="entry name" value="THIOLASE_1"/>
    <property type="match status" value="1"/>
</dbReference>
<evidence type="ECO:0000256" key="12">
    <source>
        <dbReference type="ARBA" id="ARBA00048527"/>
    </source>
</evidence>
<comment type="pathway">
    <text evidence="10">Metabolic intermediate biosynthesis; (R)-mevalonate biosynthesis; (R)-mevalonate from acetyl-CoA: step 1/3.</text>
</comment>
<dbReference type="FunFam" id="3.40.47.10:FF:000010">
    <property type="entry name" value="Acetyl-CoA acetyltransferase (Thiolase)"/>
    <property type="match status" value="1"/>
</dbReference>
<dbReference type="Pfam" id="PF00108">
    <property type="entry name" value="Thiolase_N"/>
    <property type="match status" value="1"/>
</dbReference>
<dbReference type="Gene3D" id="3.40.47.10">
    <property type="match status" value="1"/>
</dbReference>
<evidence type="ECO:0000313" key="18">
    <source>
        <dbReference type="Proteomes" id="UP000325134"/>
    </source>
</evidence>
<dbReference type="RefSeq" id="WP_149775568.1">
    <property type="nucleotide sequence ID" value="NZ_FQVK01000009.1"/>
</dbReference>
<comment type="pathway">
    <text evidence="2">Aromatic compound metabolism; beta-ketoadipate pathway; acetyl-CoA and succinyl-CoA from 3-oxoadipate: step 2/2.</text>
</comment>
<dbReference type="OrthoDB" id="9764638at2"/>
<comment type="function">
    <text evidence="1">Catalyzes thiolytic cleavage of beta-ketoadipyl-CoA to succinyl-CoA and acetyl-CoA.</text>
</comment>
<organism evidence="17 18">
    <name type="scientific">Ruegeria intermedia</name>
    <dbReference type="NCBI Taxonomy" id="996115"/>
    <lineage>
        <taxon>Bacteria</taxon>
        <taxon>Pseudomonadati</taxon>
        <taxon>Pseudomonadota</taxon>
        <taxon>Alphaproteobacteria</taxon>
        <taxon>Rhodobacterales</taxon>
        <taxon>Roseobacteraceae</taxon>
        <taxon>Ruegeria</taxon>
    </lineage>
</organism>
<dbReference type="GO" id="GO:0019619">
    <property type="term" value="P:3,4-dihydroxybenzoate catabolic process"/>
    <property type="evidence" value="ECO:0007669"/>
    <property type="project" value="InterPro"/>
</dbReference>
<accession>A0A1M4WKI0</accession>
<evidence type="ECO:0000256" key="7">
    <source>
        <dbReference type="ARBA" id="ARBA00022752"/>
    </source>
</evidence>
<evidence type="ECO:0000256" key="3">
    <source>
        <dbReference type="ARBA" id="ARBA00010982"/>
    </source>
</evidence>
<evidence type="ECO:0000313" key="17">
    <source>
        <dbReference type="EMBL" id="SHE81738.1"/>
    </source>
</evidence>
<dbReference type="Pfam" id="PF02803">
    <property type="entry name" value="Thiolase_C"/>
    <property type="match status" value="1"/>
</dbReference>
<dbReference type="NCBIfam" id="TIGR02430">
    <property type="entry name" value="pcaF"/>
    <property type="match status" value="1"/>
</dbReference>
<dbReference type="NCBIfam" id="TIGR01930">
    <property type="entry name" value="AcCoA-C-Actrans"/>
    <property type="match status" value="1"/>
</dbReference>
<reference evidence="17 18" key="1">
    <citation type="submission" date="2016-11" db="EMBL/GenBank/DDBJ databases">
        <authorList>
            <person name="Varghese N."/>
            <person name="Submissions S."/>
        </authorList>
    </citation>
    <scope>NUCLEOTIDE SEQUENCE [LARGE SCALE GENOMIC DNA]</scope>
    <source>
        <strain evidence="17 18">DSM 29341</strain>
    </source>
</reference>
<evidence type="ECO:0000256" key="9">
    <source>
        <dbReference type="ARBA" id="ARBA00023315"/>
    </source>
</evidence>
<keyword evidence="9 14" id="KW-0012">Acyltransferase</keyword>
<comment type="catalytic activity">
    <reaction evidence="12">
        <text>succinyl-CoA + acetyl-CoA = 3-oxoadipyl-CoA + CoA</text>
        <dbReference type="Rhea" id="RHEA:19481"/>
        <dbReference type="ChEBI" id="CHEBI:57287"/>
        <dbReference type="ChEBI" id="CHEBI:57288"/>
        <dbReference type="ChEBI" id="CHEBI:57292"/>
        <dbReference type="ChEBI" id="CHEBI:57348"/>
        <dbReference type="EC" id="2.3.1.174"/>
    </reaction>
</comment>
<dbReference type="NCBIfam" id="NF006551">
    <property type="entry name" value="PRK09050.1"/>
    <property type="match status" value="1"/>
</dbReference>
<evidence type="ECO:0000256" key="2">
    <source>
        <dbReference type="ARBA" id="ARBA00005071"/>
    </source>
</evidence>
<dbReference type="GO" id="GO:0033812">
    <property type="term" value="F:3-oxoadipyl-CoA thiolase activity"/>
    <property type="evidence" value="ECO:0007669"/>
    <property type="project" value="UniProtKB-EC"/>
</dbReference>
<dbReference type="Proteomes" id="UP000325134">
    <property type="component" value="Unassembled WGS sequence"/>
</dbReference>
<dbReference type="PIRSF" id="PIRSF000429">
    <property type="entry name" value="Ac-CoA_Ac_transf"/>
    <property type="match status" value="1"/>
</dbReference>
<evidence type="ECO:0000256" key="5">
    <source>
        <dbReference type="ARBA" id="ARBA00016181"/>
    </source>
</evidence>
<name>A0A1M4WKI0_9RHOB</name>
<evidence type="ECO:0000259" key="16">
    <source>
        <dbReference type="Pfam" id="PF02803"/>
    </source>
</evidence>
<dbReference type="InterPro" id="IPR020610">
    <property type="entry name" value="Thiolase_AS"/>
</dbReference>
<dbReference type="PROSITE" id="PS00737">
    <property type="entry name" value="THIOLASE_2"/>
    <property type="match status" value="1"/>
</dbReference>
<feature type="active site" description="Acyl-thioester intermediate" evidence="13">
    <location>
        <position position="89"/>
    </location>
</feature>
<evidence type="ECO:0000256" key="14">
    <source>
        <dbReference type="RuleBase" id="RU003557"/>
    </source>
</evidence>
<feature type="domain" description="Thiolase N-terminal" evidence="15">
    <location>
        <begin position="4"/>
        <end position="267"/>
    </location>
</feature>
<dbReference type="EMBL" id="FQVK01000009">
    <property type="protein sequence ID" value="SHE81738.1"/>
    <property type="molecule type" value="Genomic_DNA"/>
</dbReference>